<reference evidence="3" key="1">
    <citation type="submission" date="2021-03" db="EMBL/GenBank/DDBJ databases">
        <authorList>
            <person name="Li Z."/>
            <person name="Yang C."/>
        </authorList>
    </citation>
    <scope>NUCLEOTIDE SEQUENCE</scope>
    <source>
        <strain evidence="3">Dzin_1.0</strain>
        <tissue evidence="3">Leaf</tissue>
    </source>
</reference>
<dbReference type="InterPro" id="IPR002156">
    <property type="entry name" value="RNaseH_domain"/>
</dbReference>
<keyword evidence="1" id="KW-0472">Membrane</keyword>
<dbReference type="SUPFAM" id="SSF53098">
    <property type="entry name" value="Ribonuclease H-like"/>
    <property type="match status" value="1"/>
</dbReference>
<dbReference type="GO" id="GO:0004523">
    <property type="term" value="F:RNA-DNA hybrid ribonuclease activity"/>
    <property type="evidence" value="ECO:0007669"/>
    <property type="project" value="InterPro"/>
</dbReference>
<evidence type="ECO:0000313" key="3">
    <source>
        <dbReference type="EMBL" id="KAJ0963010.1"/>
    </source>
</evidence>
<evidence type="ECO:0000259" key="2">
    <source>
        <dbReference type="Pfam" id="PF13456"/>
    </source>
</evidence>
<dbReference type="AlphaFoldDB" id="A0A9D5BYK2"/>
<dbReference type="Proteomes" id="UP001085076">
    <property type="component" value="Miscellaneous, Linkage group lg09"/>
</dbReference>
<keyword evidence="1" id="KW-1133">Transmembrane helix</keyword>
<gene>
    <name evidence="3" type="ORF">J5N97_028132</name>
</gene>
<evidence type="ECO:0000256" key="1">
    <source>
        <dbReference type="SAM" id="Phobius"/>
    </source>
</evidence>
<sequence>MWRRCGSLLKDDDQVPLLDVTSIIGTAWSYAKECLLGNRDPRLKLPGSYTFIVNGFFIGINSLAGVGWICMDSHHIICEAISHPIRSSSCLETELMAILAVSEALNSYNSGGPIRILSDCENAVEIVKGVTRPPPQFIDLVKLIRENLSKSVKVEVVSVCESFTTSAHNLAKLATSTGSSQCWKDVLPNYLIDSVINSFD</sequence>
<organism evidence="3 4">
    <name type="scientific">Dioscorea zingiberensis</name>
    <dbReference type="NCBI Taxonomy" id="325984"/>
    <lineage>
        <taxon>Eukaryota</taxon>
        <taxon>Viridiplantae</taxon>
        <taxon>Streptophyta</taxon>
        <taxon>Embryophyta</taxon>
        <taxon>Tracheophyta</taxon>
        <taxon>Spermatophyta</taxon>
        <taxon>Magnoliopsida</taxon>
        <taxon>Liliopsida</taxon>
        <taxon>Dioscoreales</taxon>
        <taxon>Dioscoreaceae</taxon>
        <taxon>Dioscorea</taxon>
    </lineage>
</organism>
<keyword evidence="1" id="KW-0812">Transmembrane</keyword>
<dbReference type="Gene3D" id="3.30.420.10">
    <property type="entry name" value="Ribonuclease H-like superfamily/Ribonuclease H"/>
    <property type="match status" value="1"/>
</dbReference>
<feature type="domain" description="RNase H type-1" evidence="2">
    <location>
        <begin position="61"/>
        <end position="174"/>
    </location>
</feature>
<evidence type="ECO:0000313" key="4">
    <source>
        <dbReference type="Proteomes" id="UP001085076"/>
    </source>
</evidence>
<reference evidence="3" key="2">
    <citation type="journal article" date="2022" name="Hortic Res">
        <title>The genome of Dioscorea zingiberensis sheds light on the biosynthesis, origin and evolution of the medicinally important diosgenin saponins.</title>
        <authorList>
            <person name="Li Y."/>
            <person name="Tan C."/>
            <person name="Li Z."/>
            <person name="Guo J."/>
            <person name="Li S."/>
            <person name="Chen X."/>
            <person name="Wang C."/>
            <person name="Dai X."/>
            <person name="Yang H."/>
            <person name="Song W."/>
            <person name="Hou L."/>
            <person name="Xu J."/>
            <person name="Tong Z."/>
            <person name="Xu A."/>
            <person name="Yuan X."/>
            <person name="Wang W."/>
            <person name="Yang Q."/>
            <person name="Chen L."/>
            <person name="Sun Z."/>
            <person name="Wang K."/>
            <person name="Pan B."/>
            <person name="Chen J."/>
            <person name="Bao Y."/>
            <person name="Liu F."/>
            <person name="Qi X."/>
            <person name="Gang D.R."/>
            <person name="Wen J."/>
            <person name="Li J."/>
        </authorList>
    </citation>
    <scope>NUCLEOTIDE SEQUENCE</scope>
    <source>
        <strain evidence="3">Dzin_1.0</strain>
    </source>
</reference>
<feature type="transmembrane region" description="Helical" evidence="1">
    <location>
        <begin position="49"/>
        <end position="69"/>
    </location>
</feature>
<dbReference type="GO" id="GO:0003676">
    <property type="term" value="F:nucleic acid binding"/>
    <property type="evidence" value="ECO:0007669"/>
    <property type="project" value="InterPro"/>
</dbReference>
<keyword evidence="4" id="KW-1185">Reference proteome</keyword>
<comment type="caution">
    <text evidence="3">The sequence shown here is derived from an EMBL/GenBank/DDBJ whole genome shotgun (WGS) entry which is preliminary data.</text>
</comment>
<dbReference type="Pfam" id="PF13456">
    <property type="entry name" value="RVT_3"/>
    <property type="match status" value="1"/>
</dbReference>
<dbReference type="EMBL" id="JAGGNH010000009">
    <property type="protein sequence ID" value="KAJ0963010.1"/>
    <property type="molecule type" value="Genomic_DNA"/>
</dbReference>
<protein>
    <recommendedName>
        <fullName evidence="2">RNase H type-1 domain-containing protein</fullName>
    </recommendedName>
</protein>
<dbReference type="InterPro" id="IPR012337">
    <property type="entry name" value="RNaseH-like_sf"/>
</dbReference>
<proteinExistence type="predicted"/>
<accession>A0A9D5BYK2</accession>
<dbReference type="InterPro" id="IPR036397">
    <property type="entry name" value="RNaseH_sf"/>
</dbReference>
<name>A0A9D5BYK2_9LILI</name>